<organism evidence="1">
    <name type="scientific">Physcomitrium patens</name>
    <name type="common">Spreading-leaved earth moss</name>
    <name type="synonym">Physcomitrella patens</name>
    <dbReference type="NCBI Taxonomy" id="3218"/>
    <lineage>
        <taxon>Eukaryota</taxon>
        <taxon>Viridiplantae</taxon>
        <taxon>Streptophyta</taxon>
        <taxon>Embryophyta</taxon>
        <taxon>Bryophyta</taxon>
        <taxon>Bryophytina</taxon>
        <taxon>Bryopsida</taxon>
        <taxon>Funariidae</taxon>
        <taxon>Funariales</taxon>
        <taxon>Funariaceae</taxon>
        <taxon>Physcomitrium</taxon>
    </lineage>
</organism>
<accession>A0A2K1K3U2</accession>
<reference evidence="1 3" key="1">
    <citation type="journal article" date="2008" name="Science">
        <title>The Physcomitrella genome reveals evolutionary insights into the conquest of land by plants.</title>
        <authorList>
            <person name="Rensing S."/>
            <person name="Lang D."/>
            <person name="Zimmer A."/>
            <person name="Terry A."/>
            <person name="Salamov A."/>
            <person name="Shapiro H."/>
            <person name="Nishiyama T."/>
            <person name="Perroud P.-F."/>
            <person name="Lindquist E."/>
            <person name="Kamisugi Y."/>
            <person name="Tanahashi T."/>
            <person name="Sakakibara K."/>
            <person name="Fujita T."/>
            <person name="Oishi K."/>
            <person name="Shin-I T."/>
            <person name="Kuroki Y."/>
            <person name="Toyoda A."/>
            <person name="Suzuki Y."/>
            <person name="Hashimoto A."/>
            <person name="Yamaguchi K."/>
            <person name="Sugano A."/>
            <person name="Kohara Y."/>
            <person name="Fujiyama A."/>
            <person name="Anterola A."/>
            <person name="Aoki S."/>
            <person name="Ashton N."/>
            <person name="Barbazuk W.B."/>
            <person name="Barker E."/>
            <person name="Bennetzen J."/>
            <person name="Bezanilla M."/>
            <person name="Blankenship R."/>
            <person name="Cho S.H."/>
            <person name="Dutcher S."/>
            <person name="Estelle M."/>
            <person name="Fawcett J.A."/>
            <person name="Gundlach H."/>
            <person name="Hanada K."/>
            <person name="Heyl A."/>
            <person name="Hicks K.A."/>
            <person name="Hugh J."/>
            <person name="Lohr M."/>
            <person name="Mayer K."/>
            <person name="Melkozernov A."/>
            <person name="Murata T."/>
            <person name="Nelson D."/>
            <person name="Pils B."/>
            <person name="Prigge M."/>
            <person name="Reiss B."/>
            <person name="Renner T."/>
            <person name="Rombauts S."/>
            <person name="Rushton P."/>
            <person name="Sanderfoot A."/>
            <person name="Schween G."/>
            <person name="Shiu S.-H."/>
            <person name="Stueber K."/>
            <person name="Theodoulou F.L."/>
            <person name="Tu H."/>
            <person name="Van de Peer Y."/>
            <person name="Verrier P.J."/>
            <person name="Waters E."/>
            <person name="Wood A."/>
            <person name="Yang L."/>
            <person name="Cove D."/>
            <person name="Cuming A."/>
            <person name="Hasebe M."/>
            <person name="Lucas S."/>
            <person name="Mishler D.B."/>
            <person name="Reski R."/>
            <person name="Grigoriev I."/>
            <person name="Quatrano R.S."/>
            <person name="Boore J.L."/>
        </authorList>
    </citation>
    <scope>NUCLEOTIDE SEQUENCE [LARGE SCALE GENOMIC DNA]</scope>
    <source>
        <strain evidence="2 3">cv. Gransden 2004</strain>
    </source>
</reference>
<gene>
    <name evidence="1" type="ORF">PHYPA_012916</name>
</gene>
<dbReference type="EMBL" id="ABEU02000009">
    <property type="protein sequence ID" value="PNR48440.1"/>
    <property type="molecule type" value="Genomic_DNA"/>
</dbReference>
<dbReference type="Gramene" id="Pp3c9_19270V3.2">
    <property type="protein sequence ID" value="Pp3c9_19270V3.2"/>
    <property type="gene ID" value="Pp3c9_19270"/>
</dbReference>
<evidence type="ECO:0000313" key="3">
    <source>
        <dbReference type="Proteomes" id="UP000006727"/>
    </source>
</evidence>
<evidence type="ECO:0000313" key="1">
    <source>
        <dbReference type="EMBL" id="PNR48440.1"/>
    </source>
</evidence>
<dbReference type="EnsemblPlants" id="Pp3c9_19270V3.2">
    <property type="protein sequence ID" value="Pp3c9_19270V3.2"/>
    <property type="gene ID" value="Pp3c9_19270"/>
</dbReference>
<name>A0A2K1K3U2_PHYPA</name>
<evidence type="ECO:0000313" key="2">
    <source>
        <dbReference type="EnsemblPlants" id="Pp3c9_19270V3.1"/>
    </source>
</evidence>
<sequence length="53" mass="6456">MFRFIAYPCTVSKSDLSSYQKSRKTTQLLNFQHKFKVREADLYQQQIYKVYID</sequence>
<protein>
    <submittedName>
        <fullName evidence="1 2">Uncharacterized protein</fullName>
    </submittedName>
</protein>
<keyword evidence="3" id="KW-1185">Reference proteome</keyword>
<proteinExistence type="predicted"/>
<reference evidence="2" key="3">
    <citation type="submission" date="2020-12" db="UniProtKB">
        <authorList>
            <consortium name="EnsemblPlants"/>
        </authorList>
    </citation>
    <scope>IDENTIFICATION</scope>
</reference>
<dbReference type="Proteomes" id="UP000006727">
    <property type="component" value="Chromosome 9"/>
</dbReference>
<dbReference type="InParanoid" id="A0A2K1K3U2"/>
<dbReference type="AlphaFoldDB" id="A0A2K1K3U2"/>
<dbReference type="Gramene" id="Pp3c9_19270V3.1">
    <property type="protein sequence ID" value="Pp3c9_19270V3.1"/>
    <property type="gene ID" value="Pp3c9_19270"/>
</dbReference>
<dbReference type="EnsemblPlants" id="Pp3c9_19270V3.1">
    <property type="protein sequence ID" value="Pp3c9_19270V3.1"/>
    <property type="gene ID" value="Pp3c9_19270"/>
</dbReference>
<reference evidence="1 3" key="2">
    <citation type="journal article" date="2018" name="Plant J.">
        <title>The Physcomitrella patens chromosome-scale assembly reveals moss genome structure and evolution.</title>
        <authorList>
            <person name="Lang D."/>
            <person name="Ullrich K.K."/>
            <person name="Murat F."/>
            <person name="Fuchs J."/>
            <person name="Jenkins J."/>
            <person name="Haas F.B."/>
            <person name="Piednoel M."/>
            <person name="Gundlach H."/>
            <person name="Van Bel M."/>
            <person name="Meyberg R."/>
            <person name="Vives C."/>
            <person name="Morata J."/>
            <person name="Symeonidi A."/>
            <person name="Hiss M."/>
            <person name="Muchero W."/>
            <person name="Kamisugi Y."/>
            <person name="Saleh O."/>
            <person name="Blanc G."/>
            <person name="Decker E.L."/>
            <person name="van Gessel N."/>
            <person name="Grimwood J."/>
            <person name="Hayes R.D."/>
            <person name="Graham S.W."/>
            <person name="Gunter L.E."/>
            <person name="McDaniel S.F."/>
            <person name="Hoernstein S.N.W."/>
            <person name="Larsson A."/>
            <person name="Li F.W."/>
            <person name="Perroud P.F."/>
            <person name="Phillips J."/>
            <person name="Ranjan P."/>
            <person name="Rokshar D.S."/>
            <person name="Rothfels C.J."/>
            <person name="Schneider L."/>
            <person name="Shu S."/>
            <person name="Stevenson D.W."/>
            <person name="Thummler F."/>
            <person name="Tillich M."/>
            <person name="Villarreal Aguilar J.C."/>
            <person name="Widiez T."/>
            <person name="Wong G.K."/>
            <person name="Wymore A."/>
            <person name="Zhang Y."/>
            <person name="Zimmer A.D."/>
            <person name="Quatrano R.S."/>
            <person name="Mayer K.F.X."/>
            <person name="Goodstein D."/>
            <person name="Casacuberta J.M."/>
            <person name="Vandepoele K."/>
            <person name="Reski R."/>
            <person name="Cuming A.C."/>
            <person name="Tuskan G.A."/>
            <person name="Maumus F."/>
            <person name="Salse J."/>
            <person name="Schmutz J."/>
            <person name="Rensing S.A."/>
        </authorList>
    </citation>
    <scope>NUCLEOTIDE SEQUENCE [LARGE SCALE GENOMIC DNA]</scope>
    <source>
        <strain evidence="2 3">cv. Gransden 2004</strain>
    </source>
</reference>